<keyword evidence="2" id="KW-0812">Transmembrane</keyword>
<protein>
    <submittedName>
        <fullName evidence="4">Uncharacterized protein</fullName>
    </submittedName>
</protein>
<sequence length="280" mass="31583">MRMINLVDISTVLLLINLHQTKSQGNGEHPSIERPDNSDERERTVIRLKIEGARLWNETANKKIEWISKYEEANSQEHHQLSNITCNLFYELMKKTVVEESDSEKCENVAFESDYVRGHDGSDYGVLAKLTIIIKYLNVLQVQTDKLQEDLKSNYESNQAASTLKSNKLKFMVEIDKETVKNPTGKPLTTLPPETKDKDANTQNNNDKGSENSKAPVVSPTKKTPENNDADMIAENESTTVCSGKLPWKPVLIISSILLIIVIIGVASYGSHYIRRRPPT</sequence>
<keyword evidence="2" id="KW-1133">Transmembrane helix</keyword>
<dbReference type="AlphaFoldDB" id="C1LJ57"/>
<proteinExistence type="evidence at transcript level"/>
<name>C1LJ57_SCHJA</name>
<evidence type="ECO:0000256" key="2">
    <source>
        <dbReference type="SAM" id="Phobius"/>
    </source>
</evidence>
<feature type="chain" id="PRO_5002910291" evidence="3">
    <location>
        <begin position="24"/>
        <end position="280"/>
    </location>
</feature>
<feature type="transmembrane region" description="Helical" evidence="2">
    <location>
        <begin position="251"/>
        <end position="270"/>
    </location>
</feature>
<evidence type="ECO:0000256" key="3">
    <source>
        <dbReference type="SAM" id="SignalP"/>
    </source>
</evidence>
<reference evidence="4" key="1">
    <citation type="journal article" date="2009" name="Nature">
        <title>The Schistosoma japonicum genome reveals features of host-parasite interplay.</title>
        <authorList>
            <person name="Liu F."/>
            <person name="Zhou Y."/>
            <person name="Wang Z.Q."/>
            <person name="Lu G."/>
            <person name="Zheng H."/>
            <person name="Brindley P.J."/>
            <person name="McManus D.P."/>
            <person name="Blair D."/>
            <person name="Zhang Q.H."/>
            <person name="Zhong Y."/>
            <person name="Wang S."/>
            <person name="Han Z.G."/>
            <person name="Chen Z."/>
        </authorList>
    </citation>
    <scope>NUCLEOTIDE SEQUENCE</scope>
    <source>
        <strain evidence="4">Anhui</strain>
    </source>
</reference>
<feature type="region of interest" description="Disordered" evidence="1">
    <location>
        <begin position="181"/>
        <end position="236"/>
    </location>
</feature>
<keyword evidence="2" id="KW-0472">Membrane</keyword>
<organism evidence="4">
    <name type="scientific">Schistosoma japonicum</name>
    <name type="common">Blood fluke</name>
    <dbReference type="NCBI Taxonomy" id="6182"/>
    <lineage>
        <taxon>Eukaryota</taxon>
        <taxon>Metazoa</taxon>
        <taxon>Spiralia</taxon>
        <taxon>Lophotrochozoa</taxon>
        <taxon>Platyhelminthes</taxon>
        <taxon>Trematoda</taxon>
        <taxon>Digenea</taxon>
        <taxon>Strigeidida</taxon>
        <taxon>Schistosomatoidea</taxon>
        <taxon>Schistosomatidae</taxon>
        <taxon>Schistosoma</taxon>
    </lineage>
</organism>
<accession>C1LJ57</accession>
<dbReference type="EMBL" id="FN319007">
    <property type="protein sequence ID" value="CAX74735.1"/>
    <property type="molecule type" value="mRNA"/>
</dbReference>
<keyword evidence="3" id="KW-0732">Signal</keyword>
<reference evidence="4" key="2">
    <citation type="submission" date="2009-03" db="EMBL/GenBank/DDBJ databases">
        <authorList>
            <person name="Gang L."/>
        </authorList>
    </citation>
    <scope>NUCLEOTIDE SEQUENCE</scope>
    <source>
        <strain evidence="4">Anhui</strain>
    </source>
</reference>
<evidence type="ECO:0000313" key="4">
    <source>
        <dbReference type="EMBL" id="CAX74735.1"/>
    </source>
</evidence>
<evidence type="ECO:0000256" key="1">
    <source>
        <dbReference type="SAM" id="MobiDB-lite"/>
    </source>
</evidence>
<feature type="signal peptide" evidence="3">
    <location>
        <begin position="1"/>
        <end position="23"/>
    </location>
</feature>